<dbReference type="HOGENOM" id="CLU_3131729_0_0_4"/>
<sequence>MGAGARAETLYGCAARARANDDVQSRRSTPQCDRRTRCADGSAPGGAAQ</sequence>
<gene>
    <name evidence="2" type="ORF">ebA1852</name>
</gene>
<evidence type="ECO:0000313" key="2">
    <source>
        <dbReference type="EMBL" id="CAI07128.1"/>
    </source>
</evidence>
<keyword evidence="3" id="KW-1185">Reference proteome</keyword>
<dbReference type="Proteomes" id="UP000006552">
    <property type="component" value="Chromosome"/>
</dbReference>
<dbReference type="STRING" id="76114.ebA1852"/>
<name>Q5P6D3_AROAE</name>
<reference evidence="2 3" key="1">
    <citation type="journal article" date="2005" name="Arch. Microbiol.">
        <title>The genome sequence of an anaerobic aromatic-degrading denitrifying bacterium, strain EbN1.</title>
        <authorList>
            <person name="Rabus R."/>
            <person name="Kube M."/>
            <person name="Heider J."/>
            <person name="Beck A."/>
            <person name="Heitmann K."/>
            <person name="Widdel F."/>
            <person name="Reinhardt R."/>
        </authorList>
    </citation>
    <scope>NUCLEOTIDE SEQUENCE [LARGE SCALE GENOMIC DNA]</scope>
    <source>
        <strain evidence="2 3">EbN1</strain>
    </source>
</reference>
<dbReference type="EMBL" id="CR555306">
    <property type="protein sequence ID" value="CAI07128.1"/>
    <property type="molecule type" value="Genomic_DNA"/>
</dbReference>
<accession>Q5P6D3</accession>
<dbReference type="KEGG" id="eba:ebA1852"/>
<feature type="region of interest" description="Disordered" evidence="1">
    <location>
        <begin position="18"/>
        <end position="49"/>
    </location>
</feature>
<protein>
    <submittedName>
        <fullName evidence="2">Uncharacterized protein</fullName>
    </submittedName>
</protein>
<organism evidence="2 3">
    <name type="scientific">Aromatoleum aromaticum (strain DSM 19018 / LMG 30748 / EbN1)</name>
    <name type="common">Azoarcus sp. (strain EbN1)</name>
    <dbReference type="NCBI Taxonomy" id="76114"/>
    <lineage>
        <taxon>Bacteria</taxon>
        <taxon>Pseudomonadati</taxon>
        <taxon>Pseudomonadota</taxon>
        <taxon>Betaproteobacteria</taxon>
        <taxon>Rhodocyclales</taxon>
        <taxon>Rhodocyclaceae</taxon>
        <taxon>Aromatoleum</taxon>
    </lineage>
</organism>
<dbReference type="AlphaFoldDB" id="Q5P6D3"/>
<evidence type="ECO:0000256" key="1">
    <source>
        <dbReference type="SAM" id="MobiDB-lite"/>
    </source>
</evidence>
<proteinExistence type="predicted"/>
<evidence type="ECO:0000313" key="3">
    <source>
        <dbReference type="Proteomes" id="UP000006552"/>
    </source>
</evidence>